<evidence type="ECO:0000313" key="2">
    <source>
        <dbReference type="Proteomes" id="UP000828678"/>
    </source>
</evidence>
<reference evidence="1" key="1">
    <citation type="submission" date="2021-07" db="EMBL/GenBank/DDBJ databases">
        <authorList>
            <person name="Roth S.J."/>
            <person name="Krukonis G.P."/>
            <person name="Delesalle V.A."/>
        </authorList>
    </citation>
    <scope>NUCLEOTIDE SEQUENCE</scope>
</reference>
<accession>A0AAE8BPY9</accession>
<name>A0AAE8BPY9_9CAUD</name>
<organism evidence="1 2">
    <name type="scientific">Erwinia phage AH03</name>
    <dbReference type="NCBI Taxonomy" id="2869568"/>
    <lineage>
        <taxon>Viruses</taxon>
        <taxon>Duplodnaviria</taxon>
        <taxon>Heunggongvirae</taxon>
        <taxon>Uroviricota</taxon>
        <taxon>Caudoviricetes</taxon>
        <taxon>Ahotrevirus</taxon>
        <taxon>Ahotrevirus AH03</taxon>
    </lineage>
</organism>
<evidence type="ECO:0000313" key="1">
    <source>
        <dbReference type="EMBL" id="QZA70438.1"/>
    </source>
</evidence>
<proteinExistence type="predicted"/>
<gene>
    <name evidence="1" type="primary">24</name>
    <name evidence="1" type="ORF">AH03_24</name>
</gene>
<dbReference type="Proteomes" id="UP000828678">
    <property type="component" value="Segment"/>
</dbReference>
<protein>
    <submittedName>
        <fullName evidence="1">Uncharacterized protein</fullName>
    </submittedName>
</protein>
<keyword evidence="2" id="KW-1185">Reference proteome</keyword>
<dbReference type="EMBL" id="MZ501266">
    <property type="protein sequence ID" value="QZA70438.1"/>
    <property type="molecule type" value="Genomic_DNA"/>
</dbReference>
<sequence length="125" mass="14151">MKHEDILKLLFAVSQANPQNDTIAFDVTDPFRPMPVQTKNILNKEYFDLMVAGPFLYQSLYNATVLLDAISVGLERINTPEARVWIEAIEAQSRQGLGALMVATEGSEKVIKESNAETMMWYRKN</sequence>